<accession>A0A158IX79</accession>
<evidence type="ECO:0000313" key="3">
    <source>
        <dbReference type="Proteomes" id="UP000054977"/>
    </source>
</evidence>
<evidence type="ECO:0000313" key="2">
    <source>
        <dbReference type="EMBL" id="SAL61085.1"/>
    </source>
</evidence>
<dbReference type="AlphaFoldDB" id="A0A158IX79"/>
<evidence type="ECO:0000256" key="1">
    <source>
        <dbReference type="SAM" id="MobiDB-lite"/>
    </source>
</evidence>
<dbReference type="Proteomes" id="UP000054977">
    <property type="component" value="Unassembled WGS sequence"/>
</dbReference>
<reference evidence="2" key="1">
    <citation type="submission" date="2016-01" db="EMBL/GenBank/DDBJ databases">
        <authorList>
            <person name="Peeters C."/>
        </authorList>
    </citation>
    <scope>NUCLEOTIDE SEQUENCE [LARGE SCALE GENOMIC DNA]</scope>
    <source>
        <strain evidence="2">LMG 22934</strain>
    </source>
</reference>
<gene>
    <name evidence="2" type="ORF">AWB65_05547</name>
</gene>
<feature type="region of interest" description="Disordered" evidence="1">
    <location>
        <begin position="51"/>
        <end position="71"/>
    </location>
</feature>
<comment type="caution">
    <text evidence="2">The sequence shown here is derived from an EMBL/GenBank/DDBJ whole genome shotgun (WGS) entry which is preliminary data.</text>
</comment>
<proteinExistence type="predicted"/>
<sequence>MARGIIEAKKVRAGGKSKTDGACETGRCLSLTTRIRRNAARRSFLRGCCPQTTESTAKPGYDPNTSSVSEGRVPTDINEIEAWTLQRVISSAMALADTGRYHDFTDIDYELRFERGWLQARGLIDEREMRMLLNRRCADAREALPQPDKPSAQEVVSEPEVIESAKPSMIRQAFALVSALMPSPTRWRHGRTA</sequence>
<name>A0A158IX79_9BURK</name>
<protein>
    <submittedName>
        <fullName evidence="2">Uncharacterized protein</fullName>
    </submittedName>
</protein>
<organism evidence="2 3">
    <name type="scientific">Caballeronia humi</name>
    <dbReference type="NCBI Taxonomy" id="326474"/>
    <lineage>
        <taxon>Bacteria</taxon>
        <taxon>Pseudomonadati</taxon>
        <taxon>Pseudomonadota</taxon>
        <taxon>Betaproteobacteria</taxon>
        <taxon>Burkholderiales</taxon>
        <taxon>Burkholderiaceae</taxon>
        <taxon>Caballeronia</taxon>
    </lineage>
</organism>
<dbReference type="EMBL" id="FCNW02000047">
    <property type="protein sequence ID" value="SAL61085.1"/>
    <property type="molecule type" value="Genomic_DNA"/>
</dbReference>
<keyword evidence="3" id="KW-1185">Reference proteome</keyword>